<name>A0AAV7PQZ7_PLEWA</name>
<evidence type="ECO:0000313" key="3">
    <source>
        <dbReference type="Proteomes" id="UP001066276"/>
    </source>
</evidence>
<keyword evidence="3" id="KW-1185">Reference proteome</keyword>
<accession>A0AAV7PQZ7</accession>
<reference evidence="2" key="1">
    <citation type="journal article" date="2022" name="bioRxiv">
        <title>Sequencing and chromosome-scale assembly of the giantPleurodeles waltlgenome.</title>
        <authorList>
            <person name="Brown T."/>
            <person name="Elewa A."/>
            <person name="Iarovenko S."/>
            <person name="Subramanian E."/>
            <person name="Araus A.J."/>
            <person name="Petzold A."/>
            <person name="Susuki M."/>
            <person name="Suzuki K.-i.T."/>
            <person name="Hayashi T."/>
            <person name="Toyoda A."/>
            <person name="Oliveira C."/>
            <person name="Osipova E."/>
            <person name="Leigh N.D."/>
            <person name="Simon A."/>
            <person name="Yun M.H."/>
        </authorList>
    </citation>
    <scope>NUCLEOTIDE SEQUENCE</scope>
    <source>
        <strain evidence="2">20211129_DDA</strain>
        <tissue evidence="2">Liver</tissue>
    </source>
</reference>
<feature type="compositionally biased region" description="Basic residues" evidence="1">
    <location>
        <begin position="56"/>
        <end position="66"/>
    </location>
</feature>
<dbReference type="EMBL" id="JANPWB010000011">
    <property type="protein sequence ID" value="KAJ1128158.1"/>
    <property type="molecule type" value="Genomic_DNA"/>
</dbReference>
<protein>
    <submittedName>
        <fullName evidence="2">Uncharacterized protein</fullName>
    </submittedName>
</protein>
<feature type="region of interest" description="Disordered" evidence="1">
    <location>
        <begin position="42"/>
        <end position="66"/>
    </location>
</feature>
<organism evidence="2 3">
    <name type="scientific">Pleurodeles waltl</name>
    <name type="common">Iberian ribbed newt</name>
    <dbReference type="NCBI Taxonomy" id="8319"/>
    <lineage>
        <taxon>Eukaryota</taxon>
        <taxon>Metazoa</taxon>
        <taxon>Chordata</taxon>
        <taxon>Craniata</taxon>
        <taxon>Vertebrata</taxon>
        <taxon>Euteleostomi</taxon>
        <taxon>Amphibia</taxon>
        <taxon>Batrachia</taxon>
        <taxon>Caudata</taxon>
        <taxon>Salamandroidea</taxon>
        <taxon>Salamandridae</taxon>
        <taxon>Pleurodelinae</taxon>
        <taxon>Pleurodeles</taxon>
    </lineage>
</organism>
<dbReference type="Proteomes" id="UP001066276">
    <property type="component" value="Chromosome 7"/>
</dbReference>
<evidence type="ECO:0000313" key="2">
    <source>
        <dbReference type="EMBL" id="KAJ1128158.1"/>
    </source>
</evidence>
<proteinExistence type="predicted"/>
<comment type="caution">
    <text evidence="2">The sequence shown here is derived from an EMBL/GenBank/DDBJ whole genome shotgun (WGS) entry which is preliminary data.</text>
</comment>
<dbReference type="AlphaFoldDB" id="A0AAV7PQZ7"/>
<gene>
    <name evidence="2" type="ORF">NDU88_006537</name>
</gene>
<sequence length="66" mass="7612">MIRVSSLLHRLKMQQIKIRRTGNNKDANANNTTILLWRKASDMPVAEARREEGTRGGRKHQRRGST</sequence>
<evidence type="ECO:0000256" key="1">
    <source>
        <dbReference type="SAM" id="MobiDB-lite"/>
    </source>
</evidence>